<dbReference type="EMBL" id="JADKFW010000004">
    <property type="protein sequence ID" value="MBK9716611.1"/>
    <property type="molecule type" value="Genomic_DNA"/>
</dbReference>
<sequence>MNKFSGVLVWVCLSNIFWINTLTVQASDMEFKLELTQIGTDYAELNLSLPELMKEVEIFRSPDNVHFCSVKAFVDSNNHYMIIDPFDQSIQSSVFYKVDCVNLNGKPFSQKFSFTLKKGNIHFSLKNTNLSIHRSHSDHQNVISFYIFNEHNVMIYEGAFKEQCNVDLPMLKPTNETWYIYYSMEAENGLQRISGAK</sequence>
<evidence type="ECO:0000313" key="2">
    <source>
        <dbReference type="Proteomes" id="UP000808349"/>
    </source>
</evidence>
<organism evidence="1 2">
    <name type="scientific">Candidatus Defluviibacterium haderslevense</name>
    <dbReference type="NCBI Taxonomy" id="2981993"/>
    <lineage>
        <taxon>Bacteria</taxon>
        <taxon>Pseudomonadati</taxon>
        <taxon>Bacteroidota</taxon>
        <taxon>Saprospiria</taxon>
        <taxon>Saprospirales</taxon>
        <taxon>Saprospiraceae</taxon>
        <taxon>Candidatus Defluviibacterium</taxon>
    </lineage>
</organism>
<evidence type="ECO:0000313" key="1">
    <source>
        <dbReference type="EMBL" id="MBK9716611.1"/>
    </source>
</evidence>
<name>A0A9D7S760_9BACT</name>
<gene>
    <name evidence="1" type="ORF">IPO85_03665</name>
</gene>
<reference evidence="1 2" key="1">
    <citation type="submission" date="2020-10" db="EMBL/GenBank/DDBJ databases">
        <title>Connecting structure to function with the recovery of over 1000 high-quality activated sludge metagenome-assembled genomes encoding full-length rRNA genes using long-read sequencing.</title>
        <authorList>
            <person name="Singleton C.M."/>
            <person name="Petriglieri F."/>
            <person name="Kristensen J.M."/>
            <person name="Kirkegaard R.H."/>
            <person name="Michaelsen T.Y."/>
            <person name="Andersen M.H."/>
            <person name="Karst S.M."/>
            <person name="Dueholm M.S."/>
            <person name="Nielsen P.H."/>
            <person name="Albertsen M."/>
        </authorList>
    </citation>
    <scope>NUCLEOTIDE SEQUENCE [LARGE SCALE GENOMIC DNA]</scope>
    <source>
        <strain evidence="1">Ribe_18-Q3-R11-54_BAT3C.373</strain>
    </source>
</reference>
<protein>
    <submittedName>
        <fullName evidence="1">Uncharacterized protein</fullName>
    </submittedName>
</protein>
<dbReference type="AlphaFoldDB" id="A0A9D7S760"/>
<dbReference type="Proteomes" id="UP000808349">
    <property type="component" value="Unassembled WGS sequence"/>
</dbReference>
<accession>A0A9D7S760</accession>
<comment type="caution">
    <text evidence="1">The sequence shown here is derived from an EMBL/GenBank/DDBJ whole genome shotgun (WGS) entry which is preliminary data.</text>
</comment>
<proteinExistence type="predicted"/>